<dbReference type="GO" id="GO:0006869">
    <property type="term" value="P:lipid transport"/>
    <property type="evidence" value="ECO:0007669"/>
    <property type="project" value="InterPro"/>
</dbReference>
<accession>A0AAV3R7L5</accession>
<sequence>MAATKTTIIFSSACIMLIVFISTTNTAKADELECLGTFGSVVSCEEYLTGKGDQPEQECCSTLQDLDNIAMKSLDDQKRICQCLENAIKAVSLYPQRLNDLNSFCGVSYLPNDPNFDCSR</sequence>
<evidence type="ECO:0000256" key="3">
    <source>
        <dbReference type="ARBA" id="ARBA00023121"/>
    </source>
</evidence>
<dbReference type="SMART" id="SM00499">
    <property type="entry name" value="AAI"/>
    <property type="match status" value="1"/>
</dbReference>
<evidence type="ECO:0000313" key="7">
    <source>
        <dbReference type="Proteomes" id="UP001454036"/>
    </source>
</evidence>
<gene>
    <name evidence="6" type="ORF">LIER_41041</name>
</gene>
<evidence type="ECO:0000256" key="1">
    <source>
        <dbReference type="ARBA" id="ARBA00009748"/>
    </source>
</evidence>
<name>A0AAV3R7L5_LITER</name>
<feature type="chain" id="PRO_5044011016" description="Bifunctional inhibitor/plant lipid transfer protein/seed storage helical domain-containing protein" evidence="4">
    <location>
        <begin position="30"/>
        <end position="120"/>
    </location>
</feature>
<dbReference type="InterPro" id="IPR036312">
    <property type="entry name" value="Bifun_inhib/LTP/seed_sf"/>
</dbReference>
<dbReference type="Proteomes" id="UP001454036">
    <property type="component" value="Unassembled WGS sequence"/>
</dbReference>
<dbReference type="PANTHER" id="PTHR33076">
    <property type="entry name" value="NON-SPECIFIC LIPID-TRANSFER PROTEIN 2-RELATED"/>
    <property type="match status" value="1"/>
</dbReference>
<proteinExistence type="inferred from homology"/>
<evidence type="ECO:0000256" key="4">
    <source>
        <dbReference type="SAM" id="SignalP"/>
    </source>
</evidence>
<organism evidence="6 7">
    <name type="scientific">Lithospermum erythrorhizon</name>
    <name type="common">Purple gromwell</name>
    <name type="synonym">Lithospermum officinale var. erythrorhizon</name>
    <dbReference type="NCBI Taxonomy" id="34254"/>
    <lineage>
        <taxon>Eukaryota</taxon>
        <taxon>Viridiplantae</taxon>
        <taxon>Streptophyta</taxon>
        <taxon>Embryophyta</taxon>
        <taxon>Tracheophyta</taxon>
        <taxon>Spermatophyta</taxon>
        <taxon>Magnoliopsida</taxon>
        <taxon>eudicotyledons</taxon>
        <taxon>Gunneridae</taxon>
        <taxon>Pentapetalae</taxon>
        <taxon>asterids</taxon>
        <taxon>lamiids</taxon>
        <taxon>Boraginales</taxon>
        <taxon>Boraginaceae</taxon>
        <taxon>Boraginoideae</taxon>
        <taxon>Lithospermeae</taxon>
        <taxon>Lithospermum</taxon>
    </lineage>
</organism>
<keyword evidence="4" id="KW-0732">Signal</keyword>
<keyword evidence="2" id="KW-0813">Transport</keyword>
<reference evidence="6 7" key="1">
    <citation type="submission" date="2024-01" db="EMBL/GenBank/DDBJ databases">
        <title>The complete chloroplast genome sequence of Lithospermum erythrorhizon: insights into the phylogenetic relationship among Boraginaceae species and the maternal lineages of purple gromwells.</title>
        <authorList>
            <person name="Okada T."/>
            <person name="Watanabe K."/>
        </authorList>
    </citation>
    <scope>NUCLEOTIDE SEQUENCE [LARGE SCALE GENOMIC DNA]</scope>
</reference>
<dbReference type="SUPFAM" id="SSF47699">
    <property type="entry name" value="Bifunctional inhibitor/lipid-transfer protein/seed storage 2S albumin"/>
    <property type="match status" value="1"/>
</dbReference>
<keyword evidence="3" id="KW-0446">Lipid-binding</keyword>
<dbReference type="Gene3D" id="1.10.110.10">
    <property type="entry name" value="Plant lipid-transfer and hydrophobic proteins"/>
    <property type="match status" value="1"/>
</dbReference>
<evidence type="ECO:0000259" key="5">
    <source>
        <dbReference type="SMART" id="SM00499"/>
    </source>
</evidence>
<protein>
    <recommendedName>
        <fullName evidence="5">Bifunctional inhibitor/plant lipid transfer protein/seed storage helical domain-containing protein</fullName>
    </recommendedName>
</protein>
<dbReference type="InterPro" id="IPR016140">
    <property type="entry name" value="Bifunc_inhib/LTP/seed_store"/>
</dbReference>
<dbReference type="Pfam" id="PF00234">
    <property type="entry name" value="Tryp_alpha_amyl"/>
    <property type="match status" value="1"/>
</dbReference>
<dbReference type="InterPro" id="IPR000528">
    <property type="entry name" value="Plant_nsLTP"/>
</dbReference>
<evidence type="ECO:0000313" key="6">
    <source>
        <dbReference type="EMBL" id="GAA0170883.1"/>
    </source>
</evidence>
<dbReference type="EMBL" id="BAABME010024786">
    <property type="protein sequence ID" value="GAA0170883.1"/>
    <property type="molecule type" value="Genomic_DNA"/>
</dbReference>
<feature type="domain" description="Bifunctional inhibitor/plant lipid transfer protein/seed storage helical" evidence="5">
    <location>
        <begin position="34"/>
        <end position="118"/>
    </location>
</feature>
<comment type="caution">
    <text evidence="6">The sequence shown here is derived from an EMBL/GenBank/DDBJ whole genome shotgun (WGS) entry which is preliminary data.</text>
</comment>
<comment type="similarity">
    <text evidence="1">Belongs to the plant LTP family.</text>
</comment>
<evidence type="ECO:0000256" key="2">
    <source>
        <dbReference type="ARBA" id="ARBA00022448"/>
    </source>
</evidence>
<dbReference type="AlphaFoldDB" id="A0AAV3R7L5"/>
<dbReference type="GO" id="GO:0008289">
    <property type="term" value="F:lipid binding"/>
    <property type="evidence" value="ECO:0007669"/>
    <property type="project" value="UniProtKB-KW"/>
</dbReference>
<feature type="signal peptide" evidence="4">
    <location>
        <begin position="1"/>
        <end position="29"/>
    </location>
</feature>
<keyword evidence="7" id="KW-1185">Reference proteome</keyword>